<dbReference type="Proteomes" id="UP001153714">
    <property type="component" value="Chromosome 5"/>
</dbReference>
<proteinExistence type="predicted"/>
<evidence type="ECO:0000256" key="2">
    <source>
        <dbReference type="SAM" id="MobiDB-lite"/>
    </source>
</evidence>
<reference evidence="3" key="2">
    <citation type="submission" date="2022-10" db="EMBL/GenBank/DDBJ databases">
        <authorList>
            <consortium name="ENA_rothamsted_submissions"/>
            <consortium name="culmorum"/>
            <person name="King R."/>
        </authorList>
    </citation>
    <scope>NUCLEOTIDE SEQUENCE</scope>
</reference>
<name>A0A9N9R9N2_9NEOP</name>
<organism evidence="3 4">
    <name type="scientific">Diatraea saccharalis</name>
    <name type="common">sugarcane borer</name>
    <dbReference type="NCBI Taxonomy" id="40085"/>
    <lineage>
        <taxon>Eukaryota</taxon>
        <taxon>Metazoa</taxon>
        <taxon>Ecdysozoa</taxon>
        <taxon>Arthropoda</taxon>
        <taxon>Hexapoda</taxon>
        <taxon>Insecta</taxon>
        <taxon>Pterygota</taxon>
        <taxon>Neoptera</taxon>
        <taxon>Endopterygota</taxon>
        <taxon>Lepidoptera</taxon>
        <taxon>Glossata</taxon>
        <taxon>Ditrysia</taxon>
        <taxon>Pyraloidea</taxon>
        <taxon>Crambidae</taxon>
        <taxon>Crambinae</taxon>
        <taxon>Diatraea</taxon>
    </lineage>
</organism>
<feature type="region of interest" description="Disordered" evidence="2">
    <location>
        <begin position="1"/>
        <end position="31"/>
    </location>
</feature>
<evidence type="ECO:0000256" key="1">
    <source>
        <dbReference type="SAM" id="Coils"/>
    </source>
</evidence>
<gene>
    <name evidence="3" type="ORF">DIATSA_LOCUS10564</name>
</gene>
<reference evidence="3" key="1">
    <citation type="submission" date="2021-12" db="EMBL/GenBank/DDBJ databases">
        <authorList>
            <person name="King R."/>
        </authorList>
    </citation>
    <scope>NUCLEOTIDE SEQUENCE</scope>
</reference>
<feature type="coiled-coil region" evidence="1">
    <location>
        <begin position="127"/>
        <end position="182"/>
    </location>
</feature>
<protein>
    <submittedName>
        <fullName evidence="3">Uncharacterized protein</fullName>
    </submittedName>
</protein>
<dbReference type="AlphaFoldDB" id="A0A9N9R9N2"/>
<dbReference type="OrthoDB" id="7473104at2759"/>
<accession>A0A9N9R9N2</accession>
<evidence type="ECO:0000313" key="4">
    <source>
        <dbReference type="Proteomes" id="UP001153714"/>
    </source>
</evidence>
<evidence type="ECO:0000313" key="3">
    <source>
        <dbReference type="EMBL" id="CAG9793097.1"/>
    </source>
</evidence>
<dbReference type="EMBL" id="OU893336">
    <property type="protein sequence ID" value="CAG9793097.1"/>
    <property type="molecule type" value="Genomic_DNA"/>
</dbReference>
<sequence>MYRTPVASPSKTARRFSQDTPSPSPKGEEKQEAIKMFINRTQTKRRSLEVKKKYDTKLKLGIKDETVQELLKQAMQLFEETAETVYGQMRRDVKAKLEEIADKGLITMFEISRKITEQGEMGKEEKEGGIEIQLKEMRRNMEEWRNKKEQEEEKRQEVKEIIINTREEMKEITKRIETSEDNIVAEVIDLER</sequence>
<keyword evidence="1" id="KW-0175">Coiled coil</keyword>
<keyword evidence="4" id="KW-1185">Reference proteome</keyword>